<protein>
    <submittedName>
        <fullName evidence="1">Uncharacterized protein</fullName>
    </submittedName>
</protein>
<gene>
    <name evidence="1" type="ORF">MNBD_NITROSPINAE02-646</name>
</gene>
<organism evidence="1">
    <name type="scientific">hydrothermal vent metagenome</name>
    <dbReference type="NCBI Taxonomy" id="652676"/>
    <lineage>
        <taxon>unclassified sequences</taxon>
        <taxon>metagenomes</taxon>
        <taxon>ecological metagenomes</taxon>
    </lineage>
</organism>
<feature type="non-terminal residue" evidence="1">
    <location>
        <position position="267"/>
    </location>
</feature>
<reference evidence="1" key="1">
    <citation type="submission" date="2018-06" db="EMBL/GenBank/DDBJ databases">
        <authorList>
            <person name="Zhirakovskaya E."/>
        </authorList>
    </citation>
    <scope>NUCLEOTIDE SEQUENCE</scope>
</reference>
<proteinExistence type="predicted"/>
<dbReference type="AlphaFoldDB" id="A0A3B1CD03"/>
<evidence type="ECO:0000313" key="1">
    <source>
        <dbReference type="EMBL" id="VAX26112.1"/>
    </source>
</evidence>
<name>A0A3B1CD03_9ZZZZ</name>
<sequence>MSDLREKTDIKYHFIIAVWGAEYVDTFLNICMPSLLTPGNLEAFEHEPGAIFKIYTSPQDADQITGSEPYSRIRRIMKVKTIPVDELATPDNHGASQYEGSLISMRKCHMMATEEGLGEEAAMVYLAPDAVWSEGTLSRMREITRSGKRALLLSGLRVTKDDFQSKFLGKFADGSGGAPAPPRELTRLGLDHLHPLTKALFTGSKKFSMKMAFQVYWRVSRGGFLARCLVMHPLMVRPRLANPSLRLSFDADYLLSACPDYEDYYIV</sequence>
<accession>A0A3B1CD03</accession>
<dbReference type="EMBL" id="UOGE01000116">
    <property type="protein sequence ID" value="VAX26112.1"/>
    <property type="molecule type" value="Genomic_DNA"/>
</dbReference>